<feature type="region of interest" description="Disordered" evidence="1">
    <location>
        <begin position="68"/>
        <end position="89"/>
    </location>
</feature>
<keyword evidence="3" id="KW-1185">Reference proteome</keyword>
<organism evidence="2 3">
    <name type="scientific">Rhizobium grahamii CCGE 502</name>
    <dbReference type="NCBI Taxonomy" id="990285"/>
    <lineage>
        <taxon>Bacteria</taxon>
        <taxon>Pseudomonadati</taxon>
        <taxon>Pseudomonadota</taxon>
        <taxon>Alphaproteobacteria</taxon>
        <taxon>Hyphomicrobiales</taxon>
        <taxon>Rhizobiaceae</taxon>
        <taxon>Rhizobium/Agrobacterium group</taxon>
        <taxon>Rhizobium</taxon>
    </lineage>
</organism>
<sequence length="89" mass="9967">MQEPSAPSIEQAFSKIKHRMRNAQKRTIDDTWRHIGRLVETIQPGECGNYQMPAMLLLRNKVLYAAAPSSRTSQVPKNSPRQSGASSLC</sequence>
<evidence type="ECO:0000313" key="2">
    <source>
        <dbReference type="EMBL" id="EPE93627.1"/>
    </source>
</evidence>
<evidence type="ECO:0000313" key="3">
    <source>
        <dbReference type="Proteomes" id="UP000014411"/>
    </source>
</evidence>
<proteinExistence type="predicted"/>
<accession>S3H339</accession>
<dbReference type="EMBL" id="AEYE02000039">
    <property type="protein sequence ID" value="EPE93627.1"/>
    <property type="molecule type" value="Genomic_DNA"/>
</dbReference>
<dbReference type="AlphaFoldDB" id="S3H339"/>
<keyword evidence="2" id="KW-0614">Plasmid</keyword>
<gene>
    <name evidence="2" type="ORF">RGCCGE502_34781</name>
</gene>
<comment type="caution">
    <text evidence="2">The sequence shown here is derived from an EMBL/GenBank/DDBJ whole genome shotgun (WGS) entry which is preliminary data.</text>
</comment>
<evidence type="ECO:0000256" key="1">
    <source>
        <dbReference type="SAM" id="MobiDB-lite"/>
    </source>
</evidence>
<protein>
    <submittedName>
        <fullName evidence="2">ISRm2011-2 transposase protein</fullName>
    </submittedName>
</protein>
<feature type="compositionally biased region" description="Polar residues" evidence="1">
    <location>
        <begin position="69"/>
        <end position="89"/>
    </location>
</feature>
<dbReference type="Proteomes" id="UP000014411">
    <property type="component" value="Unassembled WGS sequence"/>
</dbReference>
<dbReference type="HOGENOM" id="CLU_2452511_0_0_5"/>
<reference evidence="2 3" key="1">
    <citation type="journal article" date="2012" name="J. Bacteriol.">
        <title>Genome sequence of Rhizobium grahamii CCGE502, a broad-host-range symbiont with low nodulation competitiveness in Phaseolus vulgaris.</title>
        <authorList>
            <person name="Althabegoiti M.J."/>
            <person name="Lozano L."/>
            <person name="Torres-Tejerizo G."/>
            <person name="Ormeno-Orrillo E."/>
            <person name="Rogel M.A."/>
            <person name="Gonzalez V."/>
            <person name="Martinez-Romero E."/>
        </authorList>
    </citation>
    <scope>NUCLEOTIDE SEQUENCE [LARGE SCALE GENOMIC DNA]</scope>
    <source>
        <strain evidence="2 3">CCGE 502</strain>
        <plasmid evidence="2">pRg502a</plasmid>
    </source>
</reference>
<geneLocation type="plasmid" evidence="2">
    <name>pRg502a</name>
</geneLocation>
<name>S3H339_9HYPH</name>